<evidence type="ECO:0000313" key="1">
    <source>
        <dbReference type="EMBL" id="MSS00767.1"/>
    </source>
</evidence>
<comment type="caution">
    <text evidence="1">The sequence shown here is derived from an EMBL/GenBank/DDBJ whole genome shotgun (WGS) entry which is preliminary data.</text>
</comment>
<evidence type="ECO:0000313" key="2">
    <source>
        <dbReference type="Proteomes" id="UP000470082"/>
    </source>
</evidence>
<dbReference type="InterPro" id="IPR008979">
    <property type="entry name" value="Galactose-bd-like_sf"/>
</dbReference>
<dbReference type="SUPFAM" id="SSF49785">
    <property type="entry name" value="Galactose-binding domain-like"/>
    <property type="match status" value="1"/>
</dbReference>
<organism evidence="1 2">
    <name type="scientific">Floccifex porci</name>
    <dbReference type="NCBI Taxonomy" id="2606629"/>
    <lineage>
        <taxon>Bacteria</taxon>
        <taxon>Bacillati</taxon>
        <taxon>Bacillota</taxon>
        <taxon>Erysipelotrichia</taxon>
        <taxon>Erysipelotrichales</taxon>
        <taxon>Erysipelotrichaceae</taxon>
        <taxon>Floccifex</taxon>
    </lineage>
</organism>
<protein>
    <recommendedName>
        <fullName evidence="3">Glycoside hydrolase</fullName>
    </recommendedName>
</protein>
<dbReference type="EMBL" id="VUMM01000002">
    <property type="protein sequence ID" value="MSS00767.1"/>
    <property type="molecule type" value="Genomic_DNA"/>
</dbReference>
<dbReference type="PANTHER" id="PTHR36848:SF2">
    <property type="entry name" value="SECRETED PROTEIN"/>
    <property type="match status" value="1"/>
</dbReference>
<proteinExistence type="predicted"/>
<name>A0A7X2T2V2_9FIRM</name>
<sequence>MSGYQTIFKKEVENHLYPFFWQHGESHEILEKYVDKIYESQMKAICIEARPHPDFVKEKWWEDLNCILKKCKEKNMKVWILDDSHFPTGYANGKVVSSYPQYLKTYMWCRRYDVHGPIPQARINLQVLKGRIWEKPEKDIRILGVYMAKRVESEDDEIDSDTLMDISHCIDSSRLITVDIPKGAYSLFVVFETKKGGEETTKDYLNPLMKEATQILIDEVYEPHYQHFKEEFGKSIQAFFSDEPRFGNVKGCEATIGSDMPLPYRKDLEKEFSFDLKYLPLLWTKAQGKENEIRVQYMDQITKLYNENFTSVLGKWCEEHNVSYVGHTIEDNGAHARLGYGTGHYFRGQEGMHYAGIDVIGTQIVPGMNYHHDAFSTGGANGEFYHYALAKLGASASHLDPKKQGRCMCEAFGAYGWNEGLKTMKWIADSLMVRGVNNIVPHAFNPKEFPDWDCPPHFYAHGHNPQFPYFPVLDQYMNRICSLFSNGKYPSKVALYYPAENEWASSYTPVEKLSKYLTQNQIHFDIVSKDYILSGKCMNSKLKINETEFEVLLFPYSQYICKDLVDFLYESNVRVIFEKELPSKVIGESKYFKQWLTKVEILKDLDEYKIVPVNNKNLVVYEYEKENKKIYMFFNESVEEDIEFDFPLKNAYEYDAFKNELYEYDPRIHLSSYESKIVIQSIESYPVKQRTLFKEEKEMELDNWKIEFDGKTIGNQLKFVSSIKGYEQVCGTAIYKTDFYLDSKCKIKLILEDVYEIAQVILNGKEVDTRICKPYVFDCTEQVQSGKNECIVKITNTLGTKIREPLSSYLPIEPFGFQKAILMKE</sequence>
<dbReference type="RefSeq" id="WP_154459242.1">
    <property type="nucleotide sequence ID" value="NZ_VUMM01000002.1"/>
</dbReference>
<dbReference type="PANTHER" id="PTHR36848">
    <property type="entry name" value="DNA-BINDING PROTEIN (PUTATIVE SECRETED PROTEIN)-RELATED"/>
    <property type="match status" value="1"/>
</dbReference>
<accession>A0A7X2T2V2</accession>
<dbReference type="AlphaFoldDB" id="A0A7X2T2V2"/>
<dbReference type="Proteomes" id="UP000470082">
    <property type="component" value="Unassembled WGS sequence"/>
</dbReference>
<reference evidence="1 2" key="1">
    <citation type="submission" date="2019-08" db="EMBL/GenBank/DDBJ databases">
        <title>In-depth cultivation of the pig gut microbiome towards novel bacterial diversity and tailored functional studies.</title>
        <authorList>
            <person name="Wylensek D."/>
            <person name="Hitch T.C.A."/>
            <person name="Clavel T."/>
        </authorList>
    </citation>
    <scope>NUCLEOTIDE SEQUENCE [LARGE SCALE GENOMIC DNA]</scope>
    <source>
        <strain evidence="1 2">LKV-178-WT-2G</strain>
    </source>
</reference>
<evidence type="ECO:0008006" key="3">
    <source>
        <dbReference type="Google" id="ProtNLM"/>
    </source>
</evidence>
<dbReference type="Gene3D" id="2.60.120.260">
    <property type="entry name" value="Galactose-binding domain-like"/>
    <property type="match status" value="1"/>
</dbReference>
<keyword evidence="2" id="KW-1185">Reference proteome</keyword>
<gene>
    <name evidence="1" type="ORF">FYJ50_01305</name>
</gene>
<dbReference type="InterPro" id="IPR053161">
    <property type="entry name" value="Ulvan_degrading_GH"/>
</dbReference>